<dbReference type="GO" id="GO:0004519">
    <property type="term" value="F:endonuclease activity"/>
    <property type="evidence" value="ECO:0007669"/>
    <property type="project" value="UniProtKB-KW"/>
</dbReference>
<dbReference type="GO" id="GO:0003677">
    <property type="term" value="F:DNA binding"/>
    <property type="evidence" value="ECO:0007669"/>
    <property type="project" value="UniProtKB-KW"/>
</dbReference>
<sequence>MSKQIREGYKMTELGEIPVEWEVQELSEILEICYGKSQKEVECNDGIYKILGTGGVIGYTNEFLWDKPSVLIGRKGTIDKPQYIEEPFWTVDTLFYTKIKNQNIAKWIYYYLNNIDLKRYNEATGVPSLSVSNLNKIRVSRPTVAEQKKIVEIISTVDNQIENTDGLIEKTKELKKGLMQRLLTKGIGHTEFKMTEIGKMPKGWEVKTFKDISKVSQGLQIAISERHKEWGENRYLYLTIQYLNDVSDQNNTYYIENPNLNVVCRKDDILMTRTGNTGIVVTNVEGAFHNNFFKIDFNRNLIDKNFLVFYLKSDKVQNLIKRYAGSTTIPDLNHGDFYKLPIVIPSMTEQQKIASVLLENDNYIREYKIRKEKLQMLKKGLMQQLLTGKKRVIV</sequence>
<comment type="caution">
    <text evidence="5">The sequence shown here is derived from an EMBL/GenBank/DDBJ whole genome shotgun (WGS) entry which is preliminary data.</text>
</comment>
<feature type="domain" description="Type I restriction modification DNA specificity" evidence="4">
    <location>
        <begin position="201"/>
        <end position="362"/>
    </location>
</feature>
<keyword evidence="6" id="KW-1185">Reference proteome</keyword>
<dbReference type="Pfam" id="PF01420">
    <property type="entry name" value="Methylase_S"/>
    <property type="match status" value="2"/>
</dbReference>
<dbReference type="InterPro" id="IPR000055">
    <property type="entry name" value="Restrct_endonuc_typeI_TRD"/>
</dbReference>
<keyword evidence="2" id="KW-0680">Restriction system</keyword>
<dbReference type="PANTHER" id="PTHR30408:SF12">
    <property type="entry name" value="TYPE I RESTRICTION ENZYME MJAVIII SPECIFICITY SUBUNIT"/>
    <property type="match status" value="1"/>
</dbReference>
<comment type="similarity">
    <text evidence="1">Belongs to the type-I restriction system S methylase family.</text>
</comment>
<dbReference type="CDD" id="cd17263">
    <property type="entry name" value="RMtype1_S_AbaB8300I-TRD1-CR1_like"/>
    <property type="match status" value="1"/>
</dbReference>
<keyword evidence="5" id="KW-0255">Endonuclease</keyword>
<name>A0A8J7HDR7_9FIRM</name>
<proteinExistence type="inferred from homology"/>
<keyword evidence="3" id="KW-0238">DNA-binding</keyword>
<dbReference type="InterPro" id="IPR044946">
    <property type="entry name" value="Restrct_endonuc_typeI_TRD_sf"/>
</dbReference>
<dbReference type="AlphaFoldDB" id="A0A8J7HDR7"/>
<dbReference type="CDD" id="cd17288">
    <property type="entry name" value="RMtype1_S_LlaAI06ORF1089P_TRD1-CR1_like"/>
    <property type="match status" value="1"/>
</dbReference>
<dbReference type="GO" id="GO:0009307">
    <property type="term" value="P:DNA restriction-modification system"/>
    <property type="evidence" value="ECO:0007669"/>
    <property type="project" value="UniProtKB-KW"/>
</dbReference>
<feature type="domain" description="Type I restriction modification DNA specificity" evidence="4">
    <location>
        <begin position="18"/>
        <end position="170"/>
    </location>
</feature>
<evidence type="ECO:0000256" key="3">
    <source>
        <dbReference type="ARBA" id="ARBA00023125"/>
    </source>
</evidence>
<dbReference type="PANTHER" id="PTHR30408">
    <property type="entry name" value="TYPE-1 RESTRICTION ENZYME ECOKI SPECIFICITY PROTEIN"/>
    <property type="match status" value="1"/>
</dbReference>
<evidence type="ECO:0000259" key="4">
    <source>
        <dbReference type="Pfam" id="PF01420"/>
    </source>
</evidence>
<dbReference type="RefSeq" id="WP_197661310.1">
    <property type="nucleotide sequence ID" value="NZ_JAEAGR010000008.1"/>
</dbReference>
<dbReference type="Proteomes" id="UP000623269">
    <property type="component" value="Unassembled WGS sequence"/>
</dbReference>
<keyword evidence="5" id="KW-0540">Nuclease</keyword>
<dbReference type="SUPFAM" id="SSF116734">
    <property type="entry name" value="DNA methylase specificity domain"/>
    <property type="match status" value="2"/>
</dbReference>
<evidence type="ECO:0000313" key="6">
    <source>
        <dbReference type="Proteomes" id="UP000623269"/>
    </source>
</evidence>
<evidence type="ECO:0000313" key="5">
    <source>
        <dbReference type="EMBL" id="MBH1941089.1"/>
    </source>
</evidence>
<evidence type="ECO:0000256" key="2">
    <source>
        <dbReference type="ARBA" id="ARBA00022747"/>
    </source>
</evidence>
<dbReference type="Gene3D" id="1.10.287.1120">
    <property type="entry name" value="Bipartite methylase S protein"/>
    <property type="match status" value="1"/>
</dbReference>
<accession>A0A8J7HDR7</accession>
<dbReference type="Gene3D" id="3.90.220.20">
    <property type="entry name" value="DNA methylase specificity domains"/>
    <property type="match status" value="2"/>
</dbReference>
<organism evidence="5 6">
    <name type="scientific">Mobilitalea sibirica</name>
    <dbReference type="NCBI Taxonomy" id="1462919"/>
    <lineage>
        <taxon>Bacteria</taxon>
        <taxon>Bacillati</taxon>
        <taxon>Bacillota</taxon>
        <taxon>Clostridia</taxon>
        <taxon>Lachnospirales</taxon>
        <taxon>Lachnospiraceae</taxon>
        <taxon>Mobilitalea</taxon>
    </lineage>
</organism>
<dbReference type="InterPro" id="IPR052021">
    <property type="entry name" value="Type-I_RS_S_subunit"/>
</dbReference>
<protein>
    <submittedName>
        <fullName evidence="5">Restriction endonuclease subunit S</fullName>
    </submittedName>
</protein>
<reference evidence="5" key="1">
    <citation type="submission" date="2020-12" db="EMBL/GenBank/DDBJ databases">
        <title>M. sibirica DSM 26468T genome.</title>
        <authorList>
            <person name="Thieme N."/>
            <person name="Rettenmaier R."/>
            <person name="Zverlov V."/>
            <person name="Liebl W."/>
        </authorList>
    </citation>
    <scope>NUCLEOTIDE SEQUENCE</scope>
    <source>
        <strain evidence="5">DSM 26468</strain>
    </source>
</reference>
<evidence type="ECO:0000256" key="1">
    <source>
        <dbReference type="ARBA" id="ARBA00010923"/>
    </source>
</evidence>
<dbReference type="EMBL" id="JAEAGR010000008">
    <property type="protein sequence ID" value="MBH1941089.1"/>
    <property type="molecule type" value="Genomic_DNA"/>
</dbReference>
<gene>
    <name evidence="5" type="ORF">I5677_09320</name>
</gene>
<keyword evidence="5" id="KW-0378">Hydrolase</keyword>